<evidence type="ECO:0000313" key="1">
    <source>
        <dbReference type="EMBL" id="MDR7194648.1"/>
    </source>
</evidence>
<sequence length="140" mass="15041">MQTQMHRVESLLRRVAAEGGGTDAITAQALTLWDDLSGALVPIIGQRGMSALFSRALHLAGARHAWLQAEFEAAGGVPDFPILAEAGSRQAEDDAIVAIADLFDTFERLLVTLIGASLSERLLHPLRDDPTDPSRQDTTP</sequence>
<comment type="caution">
    <text evidence="1">The sequence shown here is derived from an EMBL/GenBank/DDBJ whole genome shotgun (WGS) entry which is preliminary data.</text>
</comment>
<dbReference type="EMBL" id="JAVDWO010000017">
    <property type="protein sequence ID" value="MDR7194648.1"/>
    <property type="molecule type" value="Genomic_DNA"/>
</dbReference>
<gene>
    <name evidence="1" type="ORF">J2W68_003396</name>
</gene>
<accession>A0ABU1Y101</accession>
<proteinExistence type="predicted"/>
<dbReference type="RefSeq" id="WP_310238232.1">
    <property type="nucleotide sequence ID" value="NZ_JAVDWO010000017.1"/>
</dbReference>
<protein>
    <submittedName>
        <fullName evidence="1">Uncharacterized protein</fullName>
    </submittedName>
</protein>
<reference evidence="1 2" key="1">
    <citation type="submission" date="2023-07" db="EMBL/GenBank/DDBJ databases">
        <title>Sorghum-associated microbial communities from plants grown in Nebraska, USA.</title>
        <authorList>
            <person name="Schachtman D."/>
        </authorList>
    </citation>
    <scope>NUCLEOTIDE SEQUENCE [LARGE SCALE GENOMIC DNA]</scope>
    <source>
        <strain evidence="1 2">4099</strain>
    </source>
</reference>
<keyword evidence="2" id="KW-1185">Reference proteome</keyword>
<dbReference type="Proteomes" id="UP001256588">
    <property type="component" value="Unassembled WGS sequence"/>
</dbReference>
<evidence type="ECO:0000313" key="2">
    <source>
        <dbReference type="Proteomes" id="UP001256588"/>
    </source>
</evidence>
<name>A0ABU1Y101_9GAMM</name>
<organism evidence="1 2">
    <name type="scientific">Luteimonas terrae</name>
    <dbReference type="NCBI Taxonomy" id="1530191"/>
    <lineage>
        <taxon>Bacteria</taxon>
        <taxon>Pseudomonadati</taxon>
        <taxon>Pseudomonadota</taxon>
        <taxon>Gammaproteobacteria</taxon>
        <taxon>Lysobacterales</taxon>
        <taxon>Lysobacteraceae</taxon>
        <taxon>Luteimonas</taxon>
    </lineage>
</organism>